<dbReference type="Proteomes" id="UP001197492">
    <property type="component" value="Unassembled WGS sequence"/>
</dbReference>
<dbReference type="InterPro" id="IPR001584">
    <property type="entry name" value="Integrase_cat-core"/>
</dbReference>
<dbReference type="EMBL" id="JAHOEF010000176">
    <property type="protein sequence ID" value="MBV3383831.1"/>
    <property type="molecule type" value="Genomic_DNA"/>
</dbReference>
<feature type="non-terminal residue" evidence="3">
    <location>
        <position position="260"/>
    </location>
</feature>
<dbReference type="InterPro" id="IPR048020">
    <property type="entry name" value="Transpos_IS3"/>
</dbReference>
<evidence type="ECO:0000259" key="2">
    <source>
        <dbReference type="PROSITE" id="PS50994"/>
    </source>
</evidence>
<dbReference type="RefSeq" id="WP_217748467.1">
    <property type="nucleotide sequence ID" value="NZ_JAHOEB010000177.1"/>
</dbReference>
<gene>
    <name evidence="3" type="ORF">KSV97_11590</name>
    <name evidence="4" type="ORF">KSW06_11625</name>
</gene>
<organism evidence="3 5">
    <name type="scientific">Catenibacterium mitsuokai</name>
    <dbReference type="NCBI Taxonomy" id="100886"/>
    <lineage>
        <taxon>Bacteria</taxon>
        <taxon>Bacillati</taxon>
        <taxon>Bacillota</taxon>
        <taxon>Erysipelotrichia</taxon>
        <taxon>Erysipelotrichales</taxon>
        <taxon>Coprobacillaceae</taxon>
        <taxon>Catenibacterium</taxon>
    </lineage>
</organism>
<protein>
    <submittedName>
        <fullName evidence="3">IS3 family transposase</fullName>
    </submittedName>
</protein>
<dbReference type="GO" id="GO:0015074">
    <property type="term" value="P:DNA integration"/>
    <property type="evidence" value="ECO:0007669"/>
    <property type="project" value="InterPro"/>
</dbReference>
<dbReference type="InterPro" id="IPR025948">
    <property type="entry name" value="HTH-like_dom"/>
</dbReference>
<evidence type="ECO:0000313" key="5">
    <source>
        <dbReference type="Proteomes" id="UP001196408"/>
    </source>
</evidence>
<name>A0AAW4N166_9FIRM</name>
<dbReference type="AlphaFoldDB" id="A0AAW4N166"/>
<dbReference type="Proteomes" id="UP001196408">
    <property type="component" value="Unassembled WGS sequence"/>
</dbReference>
<proteinExistence type="predicted"/>
<accession>A0AAW4N166</accession>
<evidence type="ECO:0000256" key="1">
    <source>
        <dbReference type="ARBA" id="ARBA00002286"/>
    </source>
</evidence>
<comment type="function">
    <text evidence="1">Involved in the transposition of the insertion sequence.</text>
</comment>
<reference evidence="3 6" key="1">
    <citation type="submission" date="2021-06" db="EMBL/GenBank/DDBJ databases">
        <title>Collection of gut derived symbiotic bacterial strains cultured from healthy donors.</title>
        <authorList>
            <person name="Lin H."/>
            <person name="Littmann E."/>
            <person name="Pamer E.G."/>
        </authorList>
    </citation>
    <scope>NUCLEOTIDE SEQUENCE</scope>
    <source>
        <strain evidence="4 6">MSK.21.70</strain>
        <strain evidence="3">MSK.21.82</strain>
    </source>
</reference>
<dbReference type="InterPro" id="IPR050900">
    <property type="entry name" value="Transposase_IS3/IS150/IS904"/>
</dbReference>
<dbReference type="Pfam" id="PF13276">
    <property type="entry name" value="HTH_21"/>
    <property type="match status" value="1"/>
</dbReference>
<comment type="caution">
    <text evidence="3">The sequence shown here is derived from an EMBL/GenBank/DDBJ whole genome shotgun (WGS) entry which is preliminary data.</text>
</comment>
<dbReference type="Pfam" id="PF00665">
    <property type="entry name" value="rve"/>
    <property type="match status" value="1"/>
</dbReference>
<evidence type="ECO:0000313" key="4">
    <source>
        <dbReference type="EMBL" id="MBV3393869.1"/>
    </source>
</evidence>
<dbReference type="PROSITE" id="PS50994">
    <property type="entry name" value="INTEGRASE"/>
    <property type="match status" value="1"/>
</dbReference>
<dbReference type="NCBIfam" id="NF033516">
    <property type="entry name" value="transpos_IS3"/>
    <property type="match status" value="1"/>
</dbReference>
<evidence type="ECO:0000313" key="6">
    <source>
        <dbReference type="Proteomes" id="UP001197492"/>
    </source>
</evidence>
<evidence type="ECO:0000313" key="3">
    <source>
        <dbReference type="EMBL" id="MBV3383831.1"/>
    </source>
</evidence>
<keyword evidence="6" id="KW-1185">Reference proteome</keyword>
<dbReference type="PANTHER" id="PTHR46889">
    <property type="entry name" value="TRANSPOSASE INSF FOR INSERTION SEQUENCE IS3B-RELATED"/>
    <property type="match status" value="1"/>
</dbReference>
<sequence>MKKSYEHYKQPVKVLYEAIKEYLEETADVRRVSLRATTEILGVSRSGFKSWLCRKPSESSKRRDSVKKEISKIHEESHEIYGAPKITEELKKKGHVISEKTVGNYMHEMHIKAHYIKPWIKTTVSKNFSNRLRNILKRDFDPASPDAAWCTDITYIWTYDDGFVYLTSVMDLFSRKIISWVLTKDMTAESVLEAIKIAQKRRNIRKPVIIHSDRGIQFTGELYKEITKKMKRSYSKKACPWDNACIESFHSLIKREWLNQ</sequence>
<feature type="domain" description="Integrase catalytic" evidence="2">
    <location>
        <begin position="141"/>
        <end position="260"/>
    </location>
</feature>
<dbReference type="EMBL" id="JAHOEL010000178">
    <property type="protein sequence ID" value="MBV3393869.1"/>
    <property type="molecule type" value="Genomic_DNA"/>
</dbReference>